<dbReference type="PANTHER" id="PTHR30346:SF30">
    <property type="entry name" value="SMALL NEUTRAL PROTEASE REGULATORY PROTEIN"/>
    <property type="match status" value="1"/>
</dbReference>
<comment type="caution">
    <text evidence="6">The sequence shown here is derived from an EMBL/GenBank/DDBJ whole genome shotgun (WGS) entry which is preliminary data.</text>
</comment>
<dbReference type="Gene3D" id="1.10.10.10">
    <property type="entry name" value="Winged helix-like DNA-binding domain superfamily/Winged helix DNA-binding domain"/>
    <property type="match status" value="1"/>
</dbReference>
<reference evidence="6" key="2">
    <citation type="submission" date="2020-09" db="EMBL/GenBank/DDBJ databases">
        <authorList>
            <person name="Sun Q."/>
            <person name="Ohkuma M."/>
        </authorList>
    </citation>
    <scope>NUCLEOTIDE SEQUENCE</scope>
    <source>
        <strain evidence="6">JCM 3276</strain>
    </source>
</reference>
<dbReference type="GO" id="GO:0032993">
    <property type="term" value="C:protein-DNA complex"/>
    <property type="evidence" value="ECO:0007669"/>
    <property type="project" value="TreeGrafter"/>
</dbReference>
<evidence type="ECO:0000259" key="5">
    <source>
        <dbReference type="PROSITE" id="PS50931"/>
    </source>
</evidence>
<dbReference type="RefSeq" id="WP_189213641.1">
    <property type="nucleotide sequence ID" value="NZ_BMRB01000007.1"/>
</dbReference>
<dbReference type="PRINTS" id="PR00039">
    <property type="entry name" value="HTHLYSR"/>
</dbReference>
<dbReference type="Pfam" id="PF03466">
    <property type="entry name" value="LysR_substrate"/>
    <property type="match status" value="1"/>
</dbReference>
<protein>
    <submittedName>
        <fullName evidence="6">LysR family transcriptional regulator</fullName>
    </submittedName>
</protein>
<accession>A0A918GQ69</accession>
<evidence type="ECO:0000256" key="1">
    <source>
        <dbReference type="ARBA" id="ARBA00009437"/>
    </source>
</evidence>
<dbReference type="EMBL" id="BMRB01000007">
    <property type="protein sequence ID" value="GGS53953.1"/>
    <property type="molecule type" value="Genomic_DNA"/>
</dbReference>
<keyword evidence="4" id="KW-0804">Transcription</keyword>
<dbReference type="InterPro" id="IPR000847">
    <property type="entry name" value="LysR_HTH_N"/>
</dbReference>
<dbReference type="PROSITE" id="PS50931">
    <property type="entry name" value="HTH_LYSR"/>
    <property type="match status" value="1"/>
</dbReference>
<keyword evidence="3" id="KW-0238">DNA-binding</keyword>
<dbReference type="InterPro" id="IPR036388">
    <property type="entry name" value="WH-like_DNA-bd_sf"/>
</dbReference>
<dbReference type="GO" id="GO:0003677">
    <property type="term" value="F:DNA binding"/>
    <property type="evidence" value="ECO:0007669"/>
    <property type="project" value="UniProtKB-KW"/>
</dbReference>
<dbReference type="InterPro" id="IPR036390">
    <property type="entry name" value="WH_DNA-bd_sf"/>
</dbReference>
<dbReference type="PANTHER" id="PTHR30346">
    <property type="entry name" value="TRANSCRIPTIONAL DUAL REGULATOR HCAR-RELATED"/>
    <property type="match status" value="1"/>
</dbReference>
<evidence type="ECO:0000256" key="2">
    <source>
        <dbReference type="ARBA" id="ARBA00023015"/>
    </source>
</evidence>
<gene>
    <name evidence="6" type="ORF">GCM10010171_56330</name>
</gene>
<feature type="domain" description="HTH lysR-type" evidence="5">
    <location>
        <begin position="3"/>
        <end position="60"/>
    </location>
</feature>
<dbReference type="GO" id="GO:0003700">
    <property type="term" value="F:DNA-binding transcription factor activity"/>
    <property type="evidence" value="ECO:0007669"/>
    <property type="project" value="InterPro"/>
</dbReference>
<dbReference type="Pfam" id="PF00126">
    <property type="entry name" value="HTH_1"/>
    <property type="match status" value="1"/>
</dbReference>
<dbReference type="SUPFAM" id="SSF46785">
    <property type="entry name" value="Winged helix' DNA-binding domain"/>
    <property type="match status" value="1"/>
</dbReference>
<dbReference type="SUPFAM" id="SSF53850">
    <property type="entry name" value="Periplasmic binding protein-like II"/>
    <property type="match status" value="1"/>
</dbReference>
<keyword evidence="7" id="KW-1185">Reference proteome</keyword>
<evidence type="ECO:0000313" key="6">
    <source>
        <dbReference type="EMBL" id="GGS53953.1"/>
    </source>
</evidence>
<dbReference type="Proteomes" id="UP000660680">
    <property type="component" value="Unassembled WGS sequence"/>
</dbReference>
<comment type="similarity">
    <text evidence="1">Belongs to the LysR transcriptional regulatory family.</text>
</comment>
<dbReference type="InterPro" id="IPR005119">
    <property type="entry name" value="LysR_subst-bd"/>
</dbReference>
<reference evidence="6" key="1">
    <citation type="journal article" date="2014" name="Int. J. Syst. Evol. Microbiol.">
        <title>Complete genome sequence of Corynebacterium casei LMG S-19264T (=DSM 44701T), isolated from a smear-ripened cheese.</title>
        <authorList>
            <consortium name="US DOE Joint Genome Institute (JGI-PGF)"/>
            <person name="Walter F."/>
            <person name="Albersmeier A."/>
            <person name="Kalinowski J."/>
            <person name="Ruckert C."/>
        </authorList>
    </citation>
    <scope>NUCLEOTIDE SEQUENCE</scope>
    <source>
        <strain evidence="6">JCM 3276</strain>
    </source>
</reference>
<sequence length="313" mass="33851">MDLDLRHLRTVAVIAETGNLTKAAAVLGLTQPALSSRLKRLEGWIGAPLFIRRQTGMELTAVGRFTLLRTRAILASVAELRRGALQFTHNVDPMITIGGSADSVLLGLADRLATHLPLMEAHILMEYSPVLLRDLVLAGRLDAATTVEYPGFPTLAHESLHSEVIAEEPVFIAISAADPLAERGAIDLADLARHRWAISPPDGAGWPDCFRVACAEHGFDPDVRYTTPNAGSIHALVTAGRVVSPVQPSYPADHLVAVRPLTGNPVVQRHVLLCPRDGVLTCQLGLLTELATEAYWSYVRDHTDHFALLRCGG</sequence>
<evidence type="ECO:0000256" key="3">
    <source>
        <dbReference type="ARBA" id="ARBA00023125"/>
    </source>
</evidence>
<keyword evidence="2" id="KW-0805">Transcription regulation</keyword>
<dbReference type="AlphaFoldDB" id="A0A918GQ69"/>
<organism evidence="6 7">
    <name type="scientific">Actinokineospora fastidiosa</name>
    <dbReference type="NCBI Taxonomy" id="1816"/>
    <lineage>
        <taxon>Bacteria</taxon>
        <taxon>Bacillati</taxon>
        <taxon>Actinomycetota</taxon>
        <taxon>Actinomycetes</taxon>
        <taxon>Pseudonocardiales</taxon>
        <taxon>Pseudonocardiaceae</taxon>
        <taxon>Actinokineospora</taxon>
    </lineage>
</organism>
<dbReference type="CDD" id="cd08414">
    <property type="entry name" value="PBP2_LTTR_aromatics_like"/>
    <property type="match status" value="1"/>
</dbReference>
<evidence type="ECO:0000256" key="4">
    <source>
        <dbReference type="ARBA" id="ARBA00023163"/>
    </source>
</evidence>
<proteinExistence type="inferred from homology"/>
<name>A0A918GQ69_9PSEU</name>
<evidence type="ECO:0000313" key="7">
    <source>
        <dbReference type="Proteomes" id="UP000660680"/>
    </source>
</evidence>
<dbReference type="Gene3D" id="3.40.190.10">
    <property type="entry name" value="Periplasmic binding protein-like II"/>
    <property type="match status" value="2"/>
</dbReference>